<dbReference type="InterPro" id="IPR022043">
    <property type="entry name" value="CAF1A_DD"/>
</dbReference>
<keyword evidence="9" id="KW-1185">Reference proteome</keyword>
<evidence type="ECO:0000256" key="3">
    <source>
        <dbReference type="ARBA" id="ARBA00023204"/>
    </source>
</evidence>
<feature type="compositionally biased region" description="Acidic residues" evidence="5">
    <location>
        <begin position="406"/>
        <end position="446"/>
    </location>
</feature>
<dbReference type="PANTHER" id="PTHR15272:SF0">
    <property type="entry name" value="CHROMATIN ASSEMBLY FACTOR 1 SUBUNIT A"/>
    <property type="match status" value="1"/>
</dbReference>
<evidence type="ECO:0000256" key="2">
    <source>
        <dbReference type="ARBA" id="ARBA00022763"/>
    </source>
</evidence>
<dbReference type="GO" id="GO:0033186">
    <property type="term" value="C:CAF-1 complex"/>
    <property type="evidence" value="ECO:0007669"/>
    <property type="project" value="TreeGrafter"/>
</dbReference>
<feature type="domain" description="Chromatin assembly factor 1 subunit Cac1-like C-terminal" evidence="7">
    <location>
        <begin position="559"/>
        <end position="615"/>
    </location>
</feature>
<evidence type="ECO:0000259" key="7">
    <source>
        <dbReference type="Pfam" id="PF21796"/>
    </source>
</evidence>
<organism evidence="8 9">
    <name type="scientific">Cordyceps javanica</name>
    <dbReference type="NCBI Taxonomy" id="43265"/>
    <lineage>
        <taxon>Eukaryota</taxon>
        <taxon>Fungi</taxon>
        <taxon>Dikarya</taxon>
        <taxon>Ascomycota</taxon>
        <taxon>Pezizomycotina</taxon>
        <taxon>Sordariomycetes</taxon>
        <taxon>Hypocreomycetidae</taxon>
        <taxon>Hypocreales</taxon>
        <taxon>Cordycipitaceae</taxon>
        <taxon>Cordyceps</taxon>
    </lineage>
</organism>
<dbReference type="AlphaFoldDB" id="A0A545W823"/>
<comment type="subcellular location">
    <subcellularLocation>
        <location evidence="1">Nucleus</location>
    </subcellularLocation>
</comment>
<feature type="region of interest" description="Disordered" evidence="5">
    <location>
        <begin position="375"/>
        <end position="456"/>
    </location>
</feature>
<evidence type="ECO:0000313" key="8">
    <source>
        <dbReference type="EMBL" id="TQV98939.1"/>
    </source>
</evidence>
<keyword evidence="2" id="KW-0227">DNA damage</keyword>
<proteinExistence type="predicted"/>
<dbReference type="GO" id="GO:0006281">
    <property type="term" value="P:DNA repair"/>
    <property type="evidence" value="ECO:0007669"/>
    <property type="project" value="UniProtKB-KW"/>
</dbReference>
<dbReference type="Proteomes" id="UP000315783">
    <property type="component" value="Unassembled WGS sequence"/>
</dbReference>
<keyword evidence="4" id="KW-0539">Nucleus</keyword>
<dbReference type="GO" id="GO:0006334">
    <property type="term" value="P:nucleosome assembly"/>
    <property type="evidence" value="ECO:0007669"/>
    <property type="project" value="TreeGrafter"/>
</dbReference>
<dbReference type="GO" id="GO:0005634">
    <property type="term" value="C:nucleus"/>
    <property type="evidence" value="ECO:0007669"/>
    <property type="project" value="UniProtKB-SubCell"/>
</dbReference>
<gene>
    <name evidence="8" type="ORF">IF1G_03019</name>
</gene>
<comment type="caution">
    <text evidence="8">The sequence shown here is derived from an EMBL/GenBank/DDBJ whole genome shotgun (WGS) entry which is preliminary data.</text>
</comment>
<protein>
    <submittedName>
        <fullName evidence="8">Chromatin assembly factor 1 subunit A</fullName>
    </submittedName>
</protein>
<keyword evidence="3" id="KW-0234">DNA repair</keyword>
<dbReference type="PANTHER" id="PTHR15272">
    <property type="entry name" value="CHROMATIN ASSEMBLY FACTOR 1 SUBUNIT A CAF-1 SUBUNIT A"/>
    <property type="match status" value="1"/>
</dbReference>
<feature type="domain" description="Chromatin assembly factor 1 subunit A dimerization" evidence="6">
    <location>
        <begin position="362"/>
        <end position="437"/>
    </location>
</feature>
<dbReference type="EMBL" id="SPUK01000003">
    <property type="protein sequence ID" value="TQV98939.1"/>
    <property type="molecule type" value="Genomic_DNA"/>
</dbReference>
<feature type="compositionally biased region" description="Basic and acidic residues" evidence="5">
    <location>
        <begin position="116"/>
        <end position="210"/>
    </location>
</feature>
<feature type="region of interest" description="Disordered" evidence="5">
    <location>
        <begin position="1"/>
        <end position="250"/>
    </location>
</feature>
<reference evidence="8 9" key="1">
    <citation type="journal article" date="2019" name="Appl. Microbiol. Biotechnol.">
        <title>Genome sequence of Isaria javanica and comparative genome analysis insights into family S53 peptidase evolution in fungal entomopathogens.</title>
        <authorList>
            <person name="Lin R."/>
            <person name="Zhang X."/>
            <person name="Xin B."/>
            <person name="Zou M."/>
            <person name="Gao Y."/>
            <person name="Qin F."/>
            <person name="Hu Q."/>
            <person name="Xie B."/>
            <person name="Cheng X."/>
        </authorList>
    </citation>
    <scope>NUCLEOTIDE SEQUENCE [LARGE SCALE GENOMIC DNA]</scope>
    <source>
        <strain evidence="8 9">IJ1G</strain>
    </source>
</reference>
<evidence type="ECO:0000256" key="4">
    <source>
        <dbReference type="ARBA" id="ARBA00023242"/>
    </source>
</evidence>
<name>A0A545W823_9HYPO</name>
<feature type="compositionally biased region" description="Low complexity" evidence="5">
    <location>
        <begin position="89"/>
        <end position="109"/>
    </location>
</feature>
<dbReference type="Pfam" id="PF21796">
    <property type="entry name" value="Cac1_C"/>
    <property type="match status" value="1"/>
</dbReference>
<evidence type="ECO:0000313" key="9">
    <source>
        <dbReference type="Proteomes" id="UP000315783"/>
    </source>
</evidence>
<dbReference type="STRING" id="43265.A0A545W823"/>
<evidence type="ECO:0000259" key="6">
    <source>
        <dbReference type="Pfam" id="PF12253"/>
    </source>
</evidence>
<dbReference type="InterPro" id="IPR048800">
    <property type="entry name" value="Cac1-like_C"/>
</dbReference>
<dbReference type="OrthoDB" id="79480at2759"/>
<evidence type="ECO:0000256" key="5">
    <source>
        <dbReference type="SAM" id="MobiDB-lite"/>
    </source>
</evidence>
<accession>A0A545W823</accession>
<sequence>MSANVQEPKAARKRTHEEFSGDDGAEDAPMDKKPPSDFTLRPSGDCLLPPVSNTMTGSSPQGSPALTEAGSSTAAGNSPAPETPTKAGTTQPVATIAAAAAAAQTSTPAGKRKKLTPAEKEAREKEATEKREQKEREAAQKKKERDDKAAIKAADKAKQEEEKAVRQKERDEKRKKKEEEEKLKAEQREEKKKQKEDEERRIQEEKEKKARAQPKLMHFFSKPTTPKKSTPAIVPNSSSEKGTADAPNGKPTPTVYELMFQPFFIKENTRMAPSTCNMDEETRELKSRILDEFIAGERKADVTFDPASLFPLPAPSKRRGKQHIPVRHIMEAAYKEVERSGTTASADILHAAGRKLAGVPVKVIAFSRDVRPPYYGTITQRPFPAGQDNMQKQARRSASRRLQLDYDYDSEAEWQEEEGEDLDADDDDEEMDDEDDMDGFLDDSEDSGLTRRTFGNTMEPEMTGICFENENRRTSSQAATEHKMEIILDIFHNTASIDPFATSYWEPEPKPVSLAKVTPTTATTAQKMPPPPAPANAFAALTGGSTDGAPAKLVKAELMNDIKRAILQNKALSKVGIIDFIFHNFRDKVSRTEVKNTLELVAEKKGTGKMKEWDLKPGHEISL</sequence>
<evidence type="ECO:0000256" key="1">
    <source>
        <dbReference type="ARBA" id="ARBA00004123"/>
    </source>
</evidence>
<dbReference type="Pfam" id="PF12253">
    <property type="entry name" value="CAF1A_dimeriz"/>
    <property type="match status" value="1"/>
</dbReference>
<feature type="compositionally biased region" description="Polar residues" evidence="5">
    <location>
        <begin position="51"/>
        <end position="76"/>
    </location>
</feature>